<evidence type="ECO:0000256" key="9">
    <source>
        <dbReference type="SAM" id="Coils"/>
    </source>
</evidence>
<evidence type="ECO:0000256" key="3">
    <source>
        <dbReference type="ARBA" id="ARBA00022448"/>
    </source>
</evidence>
<name>A0A1H7V064_9PAST</name>
<dbReference type="STRING" id="97481.SAMN05444853_10375"/>
<dbReference type="GO" id="GO:0042910">
    <property type="term" value="F:xenobiotic transmembrane transporter activity"/>
    <property type="evidence" value="ECO:0007669"/>
    <property type="project" value="InterPro"/>
</dbReference>
<keyword evidence="8 10" id="KW-0472">Membrane</keyword>
<dbReference type="Pfam" id="PF25885">
    <property type="entry name" value="HH_EMRA"/>
    <property type="match status" value="1"/>
</dbReference>
<comment type="similarity">
    <text evidence="2">Belongs to the membrane fusion protein (MFP) (TC 8.A.1) family.</text>
</comment>
<feature type="coiled-coil region" evidence="9">
    <location>
        <begin position="95"/>
        <end position="136"/>
    </location>
</feature>
<keyword evidence="6 10" id="KW-0812">Transmembrane</keyword>
<sequence>MSETGSDLSKKKQRTKTFSLFFGLLFIIIVIVSICWLFLFKGYETTDDAYVVGNQVMITPKVAGNVVQINVENMDFVHKGDVLVVLDNSDKELALKQAETALASAVRNIQQLNYSVKQLQETVKGKQIALAQAKSDLARRQKLAKTHSIDQESVQHAKDKMTMAYANLQLAKLQLASSKALLQQMPLIEQPTIQNAIASVKQAWLKLKRTQILSPVEGYVAKRNVQLGASVGTNSPLMAIIPPYQFWIDANFKETQLKNIRIGQPVKITVDMYGDDVKFDGKVTGIALGTGSAFSLLPAQNATGNWIKITQRVPVRIELDPKQLEKYPLRMGLSASVKIEVTNKDGDVLLQQKRSTPLYTTDALEYEQSEIEQRISHIIKQNINEH</sequence>
<evidence type="ECO:0000256" key="5">
    <source>
        <dbReference type="ARBA" id="ARBA00022519"/>
    </source>
</evidence>
<dbReference type="InterPro" id="IPR058634">
    <property type="entry name" value="AaeA-lik-b-barrel"/>
</dbReference>
<dbReference type="InterPro" id="IPR050739">
    <property type="entry name" value="MFP"/>
</dbReference>
<organism evidence="14 15">
    <name type="scientific">Phocoenobacter skyensis</name>
    <dbReference type="NCBI Taxonomy" id="97481"/>
    <lineage>
        <taxon>Bacteria</taxon>
        <taxon>Pseudomonadati</taxon>
        <taxon>Pseudomonadota</taxon>
        <taxon>Gammaproteobacteria</taxon>
        <taxon>Pasteurellales</taxon>
        <taxon>Pasteurellaceae</taxon>
        <taxon>Phocoenobacter</taxon>
    </lineage>
</organism>
<evidence type="ECO:0000256" key="4">
    <source>
        <dbReference type="ARBA" id="ARBA00022475"/>
    </source>
</evidence>
<keyword evidence="16" id="KW-1185">Reference proteome</keyword>
<dbReference type="EMBL" id="JASAVS010000001">
    <property type="protein sequence ID" value="MDP8084388.1"/>
    <property type="molecule type" value="Genomic_DNA"/>
</dbReference>
<keyword evidence="7 10" id="KW-1133">Transmembrane helix</keyword>
<dbReference type="GO" id="GO:0046677">
    <property type="term" value="P:response to antibiotic"/>
    <property type="evidence" value="ECO:0007669"/>
    <property type="project" value="UniProtKB-ARBA"/>
</dbReference>
<dbReference type="EMBL" id="FOBN01000003">
    <property type="protein sequence ID" value="SEM02137.1"/>
    <property type="molecule type" value="Genomic_DNA"/>
</dbReference>
<proteinExistence type="inferred from homology"/>
<dbReference type="GO" id="GO:1990961">
    <property type="term" value="P:xenobiotic detoxification by transmembrane export across the plasma membrane"/>
    <property type="evidence" value="ECO:0007669"/>
    <property type="project" value="InterPro"/>
</dbReference>
<feature type="domain" description="Multidrug export protein EmrA/FarA alpha-helical hairpin" evidence="11">
    <location>
        <begin position="90"/>
        <end position="210"/>
    </location>
</feature>
<evidence type="ECO:0000313" key="16">
    <source>
        <dbReference type="Proteomes" id="UP001224812"/>
    </source>
</evidence>
<evidence type="ECO:0000313" key="15">
    <source>
        <dbReference type="Proteomes" id="UP000198883"/>
    </source>
</evidence>
<dbReference type="Proteomes" id="UP001224812">
    <property type="component" value="Unassembled WGS sequence"/>
</dbReference>
<dbReference type="Proteomes" id="UP000198883">
    <property type="component" value="Unassembled WGS sequence"/>
</dbReference>
<dbReference type="FunFam" id="2.40.30.170:FF:000003">
    <property type="entry name" value="Multidrug resistance protein A"/>
    <property type="match status" value="1"/>
</dbReference>
<keyword evidence="5" id="KW-0997">Cell inner membrane</keyword>
<dbReference type="NCBIfam" id="TIGR00998">
    <property type="entry name" value="8a0101"/>
    <property type="match status" value="1"/>
</dbReference>
<evidence type="ECO:0000256" key="2">
    <source>
        <dbReference type="ARBA" id="ARBA00009477"/>
    </source>
</evidence>
<evidence type="ECO:0000259" key="11">
    <source>
        <dbReference type="Pfam" id="PF25885"/>
    </source>
</evidence>
<keyword evidence="9" id="KW-0175">Coiled coil</keyword>
<protein>
    <submittedName>
        <fullName evidence="13">EmrA/EmrK family multidrug efflux transporter periplasmic adaptor subunit</fullName>
    </submittedName>
    <submittedName>
        <fullName evidence="14">Membrane fusion protein, multidrug efflux system</fullName>
    </submittedName>
</protein>
<dbReference type="PANTHER" id="PTHR30386">
    <property type="entry name" value="MEMBRANE FUSION SUBUNIT OF EMRAB-TOLC MULTIDRUG EFFLUX PUMP"/>
    <property type="match status" value="1"/>
</dbReference>
<evidence type="ECO:0000313" key="13">
    <source>
        <dbReference type="EMBL" id="MDP8084388.1"/>
    </source>
</evidence>
<feature type="transmembrane region" description="Helical" evidence="10">
    <location>
        <begin position="20"/>
        <end position="39"/>
    </location>
</feature>
<gene>
    <name evidence="13" type="ORF">QJT92_00370</name>
    <name evidence="14" type="ORF">SAMN05444853_10375</name>
</gene>
<evidence type="ECO:0000256" key="7">
    <source>
        <dbReference type="ARBA" id="ARBA00022989"/>
    </source>
</evidence>
<evidence type="ECO:0000256" key="10">
    <source>
        <dbReference type="SAM" id="Phobius"/>
    </source>
</evidence>
<dbReference type="PANTHER" id="PTHR30386:SF19">
    <property type="entry name" value="MULTIDRUG EXPORT PROTEIN EMRA-RELATED"/>
    <property type="match status" value="1"/>
</dbReference>
<evidence type="ECO:0000256" key="6">
    <source>
        <dbReference type="ARBA" id="ARBA00022692"/>
    </source>
</evidence>
<keyword evidence="4" id="KW-1003">Cell membrane</keyword>
<dbReference type="GO" id="GO:0005886">
    <property type="term" value="C:plasma membrane"/>
    <property type="evidence" value="ECO:0007669"/>
    <property type="project" value="UniProtKB-SubCell"/>
</dbReference>
<evidence type="ECO:0000259" key="12">
    <source>
        <dbReference type="Pfam" id="PF25963"/>
    </source>
</evidence>
<feature type="domain" description="p-hydroxybenzoic acid efflux pump subunit AaeA-like beta-barrel" evidence="12">
    <location>
        <begin position="246"/>
        <end position="339"/>
    </location>
</feature>
<evidence type="ECO:0000256" key="1">
    <source>
        <dbReference type="ARBA" id="ARBA00004383"/>
    </source>
</evidence>
<dbReference type="InterPro" id="IPR058633">
    <property type="entry name" value="EmrA/FarA_HH"/>
</dbReference>
<reference evidence="14" key="1">
    <citation type="submission" date="2016-10" db="EMBL/GenBank/DDBJ databases">
        <authorList>
            <person name="de Groot N.N."/>
        </authorList>
    </citation>
    <scope>NUCLEOTIDE SEQUENCE [LARGE SCALE GENOMIC DNA]</scope>
    <source>
        <strain evidence="14">DSM 24204</strain>
    </source>
</reference>
<dbReference type="InterPro" id="IPR005694">
    <property type="entry name" value="MFP_proteobact"/>
</dbReference>
<dbReference type="RefSeq" id="WP_090920326.1">
    <property type="nucleotide sequence ID" value="NZ_CP016180.1"/>
</dbReference>
<dbReference type="OrthoDB" id="9811754at2"/>
<dbReference type="Gene3D" id="2.40.30.170">
    <property type="match status" value="1"/>
</dbReference>
<dbReference type="AlphaFoldDB" id="A0A1H7V064"/>
<evidence type="ECO:0000313" key="14">
    <source>
        <dbReference type="EMBL" id="SEM02137.1"/>
    </source>
</evidence>
<reference evidence="13 16" key="3">
    <citation type="journal article" date="2023" name="Front. Microbiol.">
        <title>Phylogeography and host specificity of Pasteurellaceae pathogenic to sea-farmed fish in the north-east Atlantic.</title>
        <authorList>
            <person name="Gulla S."/>
            <person name="Colquhoun D.J."/>
            <person name="Olsen A.B."/>
            <person name="Spilsberg B."/>
            <person name="Lagesen K."/>
            <person name="Aakesson C.P."/>
            <person name="Strom S."/>
            <person name="Manji F."/>
            <person name="Birkbeck T.H."/>
            <person name="Nilsen H.K."/>
        </authorList>
    </citation>
    <scope>NUCLEOTIDE SEQUENCE [LARGE SCALE GENOMIC DNA]</scope>
    <source>
        <strain evidence="13 16">VIO11850</strain>
    </source>
</reference>
<evidence type="ECO:0000256" key="8">
    <source>
        <dbReference type="ARBA" id="ARBA00023136"/>
    </source>
</evidence>
<dbReference type="GeneID" id="83545156"/>
<reference evidence="15" key="2">
    <citation type="submission" date="2016-10" db="EMBL/GenBank/DDBJ databases">
        <authorList>
            <person name="Varghese N."/>
            <person name="Submissions S."/>
        </authorList>
    </citation>
    <scope>NUCLEOTIDE SEQUENCE [LARGE SCALE GENOMIC DNA]</scope>
    <source>
        <strain evidence="15">DSM 24204</strain>
    </source>
</reference>
<dbReference type="GO" id="GO:0015721">
    <property type="term" value="P:bile acid and bile salt transport"/>
    <property type="evidence" value="ECO:0007669"/>
    <property type="project" value="UniProtKB-ARBA"/>
</dbReference>
<keyword evidence="3" id="KW-0813">Transport</keyword>
<dbReference type="Gene3D" id="2.40.50.100">
    <property type="match status" value="1"/>
</dbReference>
<dbReference type="SUPFAM" id="SSF111369">
    <property type="entry name" value="HlyD-like secretion proteins"/>
    <property type="match status" value="2"/>
</dbReference>
<accession>A0A1H7V064</accession>
<dbReference type="Pfam" id="PF25963">
    <property type="entry name" value="Beta-barrel_AAEA"/>
    <property type="match status" value="1"/>
</dbReference>
<comment type="subcellular location">
    <subcellularLocation>
        <location evidence="1">Cell inner membrane</location>
        <topology evidence="1">Single-pass membrane protein</topology>
        <orientation evidence="1">Periplasmic side</orientation>
    </subcellularLocation>
</comment>